<accession>A0AAW2KQR9</accession>
<dbReference type="AlphaFoldDB" id="A0AAW2KQR9"/>
<name>A0AAW2KQR9_SESRA</name>
<organism evidence="1">
    <name type="scientific">Sesamum radiatum</name>
    <name type="common">Black benniseed</name>
    <dbReference type="NCBI Taxonomy" id="300843"/>
    <lineage>
        <taxon>Eukaryota</taxon>
        <taxon>Viridiplantae</taxon>
        <taxon>Streptophyta</taxon>
        <taxon>Embryophyta</taxon>
        <taxon>Tracheophyta</taxon>
        <taxon>Spermatophyta</taxon>
        <taxon>Magnoliopsida</taxon>
        <taxon>eudicotyledons</taxon>
        <taxon>Gunneridae</taxon>
        <taxon>Pentapetalae</taxon>
        <taxon>asterids</taxon>
        <taxon>lamiids</taxon>
        <taxon>Lamiales</taxon>
        <taxon>Pedaliaceae</taxon>
        <taxon>Sesamum</taxon>
    </lineage>
</organism>
<evidence type="ECO:0000313" key="1">
    <source>
        <dbReference type="EMBL" id="KAL0308892.1"/>
    </source>
</evidence>
<proteinExistence type="predicted"/>
<reference evidence="1" key="2">
    <citation type="journal article" date="2024" name="Plant">
        <title>Genomic evolution and insights into agronomic trait innovations of Sesamum species.</title>
        <authorList>
            <person name="Miao H."/>
            <person name="Wang L."/>
            <person name="Qu L."/>
            <person name="Liu H."/>
            <person name="Sun Y."/>
            <person name="Le M."/>
            <person name="Wang Q."/>
            <person name="Wei S."/>
            <person name="Zheng Y."/>
            <person name="Lin W."/>
            <person name="Duan Y."/>
            <person name="Cao H."/>
            <person name="Xiong S."/>
            <person name="Wang X."/>
            <person name="Wei L."/>
            <person name="Li C."/>
            <person name="Ma Q."/>
            <person name="Ju M."/>
            <person name="Zhao R."/>
            <person name="Li G."/>
            <person name="Mu C."/>
            <person name="Tian Q."/>
            <person name="Mei H."/>
            <person name="Zhang T."/>
            <person name="Gao T."/>
            <person name="Zhang H."/>
        </authorList>
    </citation>
    <scope>NUCLEOTIDE SEQUENCE</scope>
    <source>
        <strain evidence="1">G02</strain>
    </source>
</reference>
<dbReference type="EMBL" id="JACGWJ010000027">
    <property type="protein sequence ID" value="KAL0308892.1"/>
    <property type="molecule type" value="Genomic_DNA"/>
</dbReference>
<sequence>MEIEYVAASEEAKEAVWKKNYIQELCVVPSIAELVVVFCDNNRAIAQEKKPRSHHCSKNIRRRYRYGE</sequence>
<gene>
    <name evidence="1" type="ORF">Sradi_5831500</name>
</gene>
<comment type="caution">
    <text evidence="1">The sequence shown here is derived from an EMBL/GenBank/DDBJ whole genome shotgun (WGS) entry which is preliminary data.</text>
</comment>
<reference evidence="1" key="1">
    <citation type="submission" date="2020-06" db="EMBL/GenBank/DDBJ databases">
        <authorList>
            <person name="Li T."/>
            <person name="Hu X."/>
            <person name="Zhang T."/>
            <person name="Song X."/>
            <person name="Zhang H."/>
            <person name="Dai N."/>
            <person name="Sheng W."/>
            <person name="Hou X."/>
            <person name="Wei L."/>
        </authorList>
    </citation>
    <scope>NUCLEOTIDE SEQUENCE</scope>
    <source>
        <strain evidence="1">G02</strain>
        <tissue evidence="1">Leaf</tissue>
    </source>
</reference>
<protein>
    <submittedName>
        <fullName evidence="1">Uncharacterized protein</fullName>
    </submittedName>
</protein>